<dbReference type="OrthoDB" id="9809458at2"/>
<keyword evidence="14" id="KW-1185">Reference proteome</keyword>
<keyword evidence="5 10" id="KW-0479">Metal-binding</keyword>
<keyword evidence="4 10" id="KW-0963">Cytoplasm</keyword>
<comment type="similarity">
    <text evidence="2 10">Belongs to the IPP isomerase type 1 family.</text>
</comment>
<feature type="binding site" evidence="10">
    <location>
        <position position="123"/>
    </location>
    <ligand>
        <name>Mn(2+)</name>
        <dbReference type="ChEBI" id="CHEBI:29035"/>
    </ligand>
</feature>
<feature type="binding site" evidence="10">
    <location>
        <position position="34"/>
    </location>
    <ligand>
        <name>Mn(2+)</name>
        <dbReference type="ChEBI" id="CHEBI:29035"/>
    </ligand>
</feature>
<comment type="cofactor">
    <cofactor evidence="10">
        <name>Mg(2+)</name>
        <dbReference type="ChEBI" id="CHEBI:18420"/>
    </cofactor>
    <text evidence="10">Binds 1 Mg(2+) ion per subunit. The magnesium ion binds only when substrate is bound.</text>
</comment>
<dbReference type="PANTHER" id="PTHR10885:SF0">
    <property type="entry name" value="ISOPENTENYL-DIPHOSPHATE DELTA-ISOMERASE"/>
    <property type="match status" value="1"/>
</dbReference>
<evidence type="ECO:0000256" key="6">
    <source>
        <dbReference type="ARBA" id="ARBA00022842"/>
    </source>
</evidence>
<evidence type="ECO:0000256" key="4">
    <source>
        <dbReference type="ARBA" id="ARBA00022490"/>
    </source>
</evidence>
<dbReference type="PROSITE" id="PS51462">
    <property type="entry name" value="NUDIX"/>
    <property type="match status" value="1"/>
</dbReference>
<evidence type="ECO:0000256" key="10">
    <source>
        <dbReference type="HAMAP-Rule" id="MF_00202"/>
    </source>
</evidence>
<evidence type="ECO:0000256" key="9">
    <source>
        <dbReference type="ARBA" id="ARBA00023235"/>
    </source>
</evidence>
<protein>
    <recommendedName>
        <fullName evidence="3 10">Isopentenyl-diphosphate Delta-isomerase</fullName>
        <shortName evidence="10">IPP isomerase</shortName>
        <ecNumber evidence="3 10">5.3.3.2</ecNumber>
    </recommendedName>
    <alternativeName>
        <fullName evidence="10">IPP:DMAPP isomerase</fullName>
    </alternativeName>
    <alternativeName>
        <fullName evidence="10">Isopentenyl pyrophosphate isomerase</fullName>
    </alternativeName>
</protein>
<comment type="caution">
    <text evidence="13">The sequence shown here is derived from an EMBL/GenBank/DDBJ whole genome shotgun (WGS) entry which is preliminary data.</text>
</comment>
<name>A0A9X2GZT5_9MICO</name>
<evidence type="ECO:0000259" key="12">
    <source>
        <dbReference type="PROSITE" id="PS51462"/>
    </source>
</evidence>
<evidence type="ECO:0000256" key="8">
    <source>
        <dbReference type="ARBA" id="ARBA00023229"/>
    </source>
</evidence>
<evidence type="ECO:0000256" key="1">
    <source>
        <dbReference type="ARBA" id="ARBA00004826"/>
    </source>
</evidence>
<comment type="catalytic activity">
    <reaction evidence="10">
        <text>isopentenyl diphosphate = dimethylallyl diphosphate</text>
        <dbReference type="Rhea" id="RHEA:23284"/>
        <dbReference type="ChEBI" id="CHEBI:57623"/>
        <dbReference type="ChEBI" id="CHEBI:128769"/>
        <dbReference type="EC" id="5.3.3.2"/>
    </reaction>
</comment>
<comment type="function">
    <text evidence="10">Catalyzes the 1,3-allylic rearrangement of the homoallylic substrate isopentenyl (IPP) to its highly electrophilic allylic isomer, dimethylallyl diphosphate (DMAPP).</text>
</comment>
<keyword evidence="7 10" id="KW-0464">Manganese</keyword>
<sequence length="183" mass="20120">MTDTIELTEVVEDDVVLLDESGAPIGRVPKSAAHGPDTALHLAFSCHVLNPAGEVLVTRRALSKQAWAGVWSNSFCGHPRPSEPLTAAVRRRAEFELGLELDSLELALPTFRYRAIDADGTVENEICPVYIATTSADPEPNPREVVDHVWVRPDELRTAIEAAPWAFSPWLALQAQQLDLYRG</sequence>
<feature type="binding site" evidence="10">
    <location>
        <position position="125"/>
    </location>
    <ligand>
        <name>Mn(2+)</name>
        <dbReference type="ChEBI" id="CHEBI:29035"/>
    </ligand>
</feature>
<dbReference type="InterPro" id="IPR015797">
    <property type="entry name" value="NUDIX_hydrolase-like_dom_sf"/>
</dbReference>
<feature type="active site" evidence="10 11">
    <location>
        <position position="125"/>
    </location>
</feature>
<proteinExistence type="inferred from homology"/>
<dbReference type="GO" id="GO:0005737">
    <property type="term" value="C:cytoplasm"/>
    <property type="evidence" value="ECO:0007669"/>
    <property type="project" value="UniProtKB-SubCell"/>
</dbReference>
<dbReference type="GO" id="GO:0004452">
    <property type="term" value="F:isopentenyl-diphosphate delta-isomerase activity"/>
    <property type="evidence" value="ECO:0007669"/>
    <property type="project" value="UniProtKB-UniRule"/>
</dbReference>
<dbReference type="GO" id="GO:0046872">
    <property type="term" value="F:metal ion binding"/>
    <property type="evidence" value="ECO:0007669"/>
    <property type="project" value="UniProtKB-KW"/>
</dbReference>
<dbReference type="Proteomes" id="UP001139722">
    <property type="component" value="Unassembled WGS sequence"/>
</dbReference>
<feature type="domain" description="Nudix hydrolase" evidence="12">
    <location>
        <begin position="39"/>
        <end position="173"/>
    </location>
</feature>
<comment type="pathway">
    <text evidence="1 10">Isoprenoid biosynthesis; dimethylallyl diphosphate biosynthesis; dimethylallyl diphosphate from isopentenyl diphosphate: step 1/1.</text>
</comment>
<feature type="binding site" evidence="10">
    <location>
        <position position="96"/>
    </location>
    <ligand>
        <name>Mg(2+)</name>
        <dbReference type="ChEBI" id="CHEBI:18420"/>
    </ligand>
</feature>
<feature type="active site" evidence="10 11">
    <location>
        <position position="76"/>
    </location>
</feature>
<evidence type="ECO:0000256" key="7">
    <source>
        <dbReference type="ARBA" id="ARBA00023211"/>
    </source>
</evidence>
<dbReference type="SUPFAM" id="SSF55811">
    <property type="entry name" value="Nudix"/>
    <property type="match status" value="1"/>
</dbReference>
<accession>A0A9X2GZT5</accession>
<dbReference type="EC" id="5.3.3.2" evidence="3 10"/>
<reference evidence="13" key="1">
    <citation type="submission" date="2022-06" db="EMBL/GenBank/DDBJ databases">
        <title>Sequencing the genomes of 1000 actinobacteria strains.</title>
        <authorList>
            <person name="Klenk H.-P."/>
        </authorList>
    </citation>
    <scope>NUCLEOTIDE SEQUENCE</scope>
    <source>
        <strain evidence="13">DSM 22016</strain>
    </source>
</reference>
<comment type="subcellular location">
    <subcellularLocation>
        <location evidence="10">Cytoplasm</location>
    </subcellularLocation>
</comment>
<dbReference type="NCBIfam" id="TIGR02150">
    <property type="entry name" value="IPP_isom_1"/>
    <property type="match status" value="1"/>
</dbReference>
<evidence type="ECO:0000256" key="5">
    <source>
        <dbReference type="ARBA" id="ARBA00022723"/>
    </source>
</evidence>
<dbReference type="InterPro" id="IPR011876">
    <property type="entry name" value="IsopentenylPP_isomerase_typ1"/>
</dbReference>
<keyword evidence="9 10" id="KW-0413">Isomerase</keyword>
<evidence type="ECO:0000313" key="14">
    <source>
        <dbReference type="Proteomes" id="UP001139722"/>
    </source>
</evidence>
<dbReference type="EMBL" id="JAMZDY010000001">
    <property type="protein sequence ID" value="MCP2371677.1"/>
    <property type="molecule type" value="Genomic_DNA"/>
</dbReference>
<feature type="binding site" evidence="10">
    <location>
        <position position="78"/>
    </location>
    <ligand>
        <name>Mn(2+)</name>
        <dbReference type="ChEBI" id="CHEBI:29035"/>
    </ligand>
</feature>
<feature type="binding site" evidence="10">
    <location>
        <position position="41"/>
    </location>
    <ligand>
        <name>Mn(2+)</name>
        <dbReference type="ChEBI" id="CHEBI:29035"/>
    </ligand>
</feature>
<dbReference type="FunFam" id="3.90.79.10:FF:000009">
    <property type="entry name" value="Isopentenyl-diphosphate Delta-isomerase"/>
    <property type="match status" value="1"/>
</dbReference>
<dbReference type="RefSeq" id="WP_157000062.1">
    <property type="nucleotide sequence ID" value="NZ_BAAANU010000019.1"/>
</dbReference>
<evidence type="ECO:0000256" key="3">
    <source>
        <dbReference type="ARBA" id="ARBA00012057"/>
    </source>
</evidence>
<dbReference type="InterPro" id="IPR000086">
    <property type="entry name" value="NUDIX_hydrolase_dom"/>
</dbReference>
<dbReference type="Gene3D" id="3.90.79.10">
    <property type="entry name" value="Nucleoside Triphosphate Pyrophosphohydrolase"/>
    <property type="match status" value="1"/>
</dbReference>
<evidence type="ECO:0000256" key="2">
    <source>
        <dbReference type="ARBA" id="ARBA00007579"/>
    </source>
</evidence>
<dbReference type="PANTHER" id="PTHR10885">
    <property type="entry name" value="ISOPENTENYL-DIPHOSPHATE DELTA-ISOMERASE"/>
    <property type="match status" value="1"/>
</dbReference>
<keyword evidence="6 10" id="KW-0460">Magnesium</keyword>
<dbReference type="GO" id="GO:0008299">
    <property type="term" value="P:isoprenoid biosynthetic process"/>
    <property type="evidence" value="ECO:0007669"/>
    <property type="project" value="UniProtKB-UniRule"/>
</dbReference>
<dbReference type="GO" id="GO:0050992">
    <property type="term" value="P:dimethylallyl diphosphate biosynthetic process"/>
    <property type="evidence" value="ECO:0007669"/>
    <property type="project" value="UniProtKB-UniRule"/>
</dbReference>
<dbReference type="HAMAP" id="MF_00202">
    <property type="entry name" value="Idi"/>
    <property type="match status" value="1"/>
</dbReference>
<dbReference type="InterPro" id="IPR056375">
    <property type="entry name" value="Idi_bact"/>
</dbReference>
<keyword evidence="8 10" id="KW-0414">Isoprene biosynthesis</keyword>
<dbReference type="Pfam" id="PF00293">
    <property type="entry name" value="NUDIX"/>
    <property type="match status" value="1"/>
</dbReference>
<dbReference type="NCBIfam" id="NF002995">
    <property type="entry name" value="PRK03759.1"/>
    <property type="match status" value="1"/>
</dbReference>
<dbReference type="AlphaFoldDB" id="A0A9X2GZT5"/>
<gene>
    <name evidence="10" type="primary">idi</name>
    <name evidence="13" type="ORF">BJ978_002353</name>
</gene>
<organism evidence="13 14">
    <name type="scientific">Agromyces terreus</name>
    <dbReference type="NCBI Taxonomy" id="424795"/>
    <lineage>
        <taxon>Bacteria</taxon>
        <taxon>Bacillati</taxon>
        <taxon>Actinomycetota</taxon>
        <taxon>Actinomycetes</taxon>
        <taxon>Micrococcales</taxon>
        <taxon>Microbacteriaceae</taxon>
        <taxon>Agromyces</taxon>
    </lineage>
</organism>
<comment type="cofactor">
    <cofactor evidence="10">
        <name>Mn(2+)</name>
        <dbReference type="ChEBI" id="CHEBI:29035"/>
    </cofactor>
    <text evidence="10">Binds 1 Mn(2+) ion per subunit.</text>
</comment>
<evidence type="ECO:0000256" key="11">
    <source>
        <dbReference type="PIRSR" id="PIRSR018427-1"/>
    </source>
</evidence>
<evidence type="ECO:0000313" key="13">
    <source>
        <dbReference type="EMBL" id="MCP2371677.1"/>
    </source>
</evidence>
<dbReference type="CDD" id="cd02885">
    <property type="entry name" value="NUDIX_IPP_Isomerase"/>
    <property type="match status" value="1"/>
</dbReference>
<dbReference type="PIRSF" id="PIRSF018427">
    <property type="entry name" value="Isopntndiph_ism"/>
    <property type="match status" value="1"/>
</dbReference>